<dbReference type="Proteomes" id="UP000811246">
    <property type="component" value="Chromosome 4"/>
</dbReference>
<dbReference type="InterPro" id="IPR032691">
    <property type="entry name" value="Mon2/Sec7/BIG1-like_HUS"/>
</dbReference>
<keyword evidence="7" id="KW-0653">Protein transport</keyword>
<dbReference type="FunFam" id="1.10.1000.11:FF:000010">
    <property type="entry name" value="ARF guanine-nucleotide exchange factor GNOM-like"/>
    <property type="match status" value="1"/>
</dbReference>
<keyword evidence="2" id="KW-0813">Transport</keyword>
<keyword evidence="5" id="KW-0344">Guanine-nucleotide releasing factor</keyword>
<evidence type="ECO:0000313" key="12">
    <source>
        <dbReference type="EMBL" id="KAG6715819.1"/>
    </source>
</evidence>
<dbReference type="SMART" id="SM00222">
    <property type="entry name" value="Sec7"/>
    <property type="match status" value="1"/>
</dbReference>
<dbReference type="GO" id="GO:0005829">
    <property type="term" value="C:cytosol"/>
    <property type="evidence" value="ECO:0007669"/>
    <property type="project" value="UniProtKB-SubCell"/>
</dbReference>
<dbReference type="InterPro" id="IPR056604">
    <property type="entry name" value="GBF1-like_TPR"/>
</dbReference>
<evidence type="ECO:0000256" key="9">
    <source>
        <dbReference type="ARBA" id="ARBA00029433"/>
    </source>
</evidence>
<dbReference type="PROSITE" id="PS50190">
    <property type="entry name" value="SEC7"/>
    <property type="match status" value="1"/>
</dbReference>
<feature type="compositionally biased region" description="Low complexity" evidence="10">
    <location>
        <begin position="296"/>
        <end position="313"/>
    </location>
</feature>
<comment type="subcellular location">
    <subcellularLocation>
        <location evidence="1">Cytoplasm</location>
        <location evidence="1">Cytosol</location>
    </subcellularLocation>
    <subcellularLocation>
        <location evidence="9">Endomembrane system</location>
        <topology evidence="9">Peripheral membrane protein</topology>
        <orientation evidence="9">Cytoplasmic side</orientation>
    </subcellularLocation>
</comment>
<reference evidence="12" key="1">
    <citation type="submission" date="2021-01" db="EMBL/GenBank/DDBJ databases">
        <authorList>
            <person name="Lovell J.T."/>
            <person name="Bentley N."/>
            <person name="Bhattarai G."/>
            <person name="Jenkins J.W."/>
            <person name="Sreedasyam A."/>
            <person name="Alarcon Y."/>
            <person name="Bock C."/>
            <person name="Boston L."/>
            <person name="Carlson J."/>
            <person name="Cervantes K."/>
            <person name="Clermont K."/>
            <person name="Krom N."/>
            <person name="Kubenka K."/>
            <person name="Mamidi S."/>
            <person name="Mattison C."/>
            <person name="Monteros M."/>
            <person name="Pisani C."/>
            <person name="Plott C."/>
            <person name="Rajasekar S."/>
            <person name="Rhein H.S."/>
            <person name="Rohla C."/>
            <person name="Song M."/>
            <person name="Hilaire R.S."/>
            <person name="Shu S."/>
            <person name="Wells L."/>
            <person name="Wang X."/>
            <person name="Webber J."/>
            <person name="Heerema R.J."/>
            <person name="Klein P."/>
            <person name="Conner P."/>
            <person name="Grauke L."/>
            <person name="Grimwood J."/>
            <person name="Schmutz J."/>
            <person name="Randall J.J."/>
        </authorList>
    </citation>
    <scope>NUCLEOTIDE SEQUENCE</scope>
    <source>
        <tissue evidence="12">Leaf</tissue>
    </source>
</reference>
<dbReference type="PANTHER" id="PTHR10663">
    <property type="entry name" value="GUANYL-NUCLEOTIDE EXCHANGE FACTOR"/>
    <property type="match status" value="1"/>
</dbReference>
<feature type="domain" description="SEC7" evidence="11">
    <location>
        <begin position="569"/>
        <end position="758"/>
    </location>
</feature>
<dbReference type="GO" id="GO:0005085">
    <property type="term" value="F:guanyl-nucleotide exchange factor activity"/>
    <property type="evidence" value="ECO:0007669"/>
    <property type="project" value="UniProtKB-KW"/>
</dbReference>
<dbReference type="FunFam" id="1.10.220.20:FF:000005">
    <property type="entry name" value="ARF guanine-nucleotide exchange factor GNOM"/>
    <property type="match status" value="1"/>
</dbReference>
<evidence type="ECO:0000256" key="5">
    <source>
        <dbReference type="ARBA" id="ARBA00022658"/>
    </source>
</evidence>
<dbReference type="GO" id="GO:0032012">
    <property type="term" value="P:regulation of ARF protein signal transduction"/>
    <property type="evidence" value="ECO:0007669"/>
    <property type="project" value="InterPro"/>
</dbReference>
<dbReference type="EMBL" id="CM031828">
    <property type="protein sequence ID" value="KAG6715819.1"/>
    <property type="molecule type" value="Genomic_DNA"/>
</dbReference>
<dbReference type="InterPro" id="IPR000904">
    <property type="entry name" value="Sec7_dom"/>
</dbReference>
<protein>
    <recommendedName>
        <fullName evidence="11">SEC7 domain-containing protein</fullName>
    </recommendedName>
</protein>
<evidence type="ECO:0000256" key="2">
    <source>
        <dbReference type="ARBA" id="ARBA00022448"/>
    </source>
</evidence>
<keyword evidence="4" id="KW-0254">Endocytosis</keyword>
<evidence type="ECO:0000256" key="6">
    <source>
        <dbReference type="ARBA" id="ARBA00022892"/>
    </source>
</evidence>
<proteinExistence type="predicted"/>
<dbReference type="Pfam" id="PF01369">
    <property type="entry name" value="Sec7"/>
    <property type="match status" value="1"/>
</dbReference>
<organism evidence="12 13">
    <name type="scientific">Carya illinoinensis</name>
    <name type="common">Pecan</name>
    <dbReference type="NCBI Taxonomy" id="32201"/>
    <lineage>
        <taxon>Eukaryota</taxon>
        <taxon>Viridiplantae</taxon>
        <taxon>Streptophyta</taxon>
        <taxon>Embryophyta</taxon>
        <taxon>Tracheophyta</taxon>
        <taxon>Spermatophyta</taxon>
        <taxon>Magnoliopsida</taxon>
        <taxon>eudicotyledons</taxon>
        <taxon>Gunneridae</taxon>
        <taxon>Pentapetalae</taxon>
        <taxon>rosids</taxon>
        <taxon>fabids</taxon>
        <taxon>Fagales</taxon>
        <taxon>Juglandaceae</taxon>
        <taxon>Carya</taxon>
    </lineage>
</organism>
<dbReference type="GO" id="GO:0015031">
    <property type="term" value="P:protein transport"/>
    <property type="evidence" value="ECO:0007669"/>
    <property type="project" value="UniProtKB-KW"/>
</dbReference>
<gene>
    <name evidence="12" type="ORF">I3842_04G015100</name>
</gene>
<name>A0A922F460_CARIL</name>
<feature type="region of interest" description="Disordered" evidence="10">
    <location>
        <begin position="1281"/>
        <end position="1301"/>
    </location>
</feature>
<evidence type="ECO:0000256" key="3">
    <source>
        <dbReference type="ARBA" id="ARBA00022490"/>
    </source>
</evidence>
<dbReference type="GO" id="GO:0006897">
    <property type="term" value="P:endocytosis"/>
    <property type="evidence" value="ECO:0007669"/>
    <property type="project" value="UniProtKB-KW"/>
</dbReference>
<dbReference type="GO" id="GO:0012505">
    <property type="term" value="C:endomembrane system"/>
    <property type="evidence" value="ECO:0007669"/>
    <property type="project" value="UniProtKB-SubCell"/>
</dbReference>
<dbReference type="Pfam" id="PF12783">
    <property type="entry name" value="Sec7-like_HUS"/>
    <property type="match status" value="1"/>
</dbReference>
<keyword evidence="8" id="KW-0472">Membrane</keyword>
<comment type="caution">
    <text evidence="12">The sequence shown here is derived from an EMBL/GenBank/DDBJ whole genome shotgun (WGS) entry which is preliminary data.</text>
</comment>
<evidence type="ECO:0000256" key="7">
    <source>
        <dbReference type="ARBA" id="ARBA00022927"/>
    </source>
</evidence>
<evidence type="ECO:0000313" key="13">
    <source>
        <dbReference type="Proteomes" id="UP000811246"/>
    </source>
</evidence>
<dbReference type="PANTHER" id="PTHR10663:SF353">
    <property type="entry name" value="ARF GUANINE-NUCLEOTIDE EXCHANGE FACTOR GNL1"/>
    <property type="match status" value="1"/>
</dbReference>
<keyword evidence="3" id="KW-0963">Cytoplasm</keyword>
<evidence type="ECO:0000256" key="4">
    <source>
        <dbReference type="ARBA" id="ARBA00022583"/>
    </source>
</evidence>
<evidence type="ECO:0000259" key="11">
    <source>
        <dbReference type="PROSITE" id="PS50190"/>
    </source>
</evidence>
<feature type="region of interest" description="Disordered" evidence="10">
    <location>
        <begin position="294"/>
        <end position="315"/>
    </location>
</feature>
<sequence length="1301" mass="146034">MVQSSIELYLETGTNMGHLKPDSGTISFNGERKESPAKNFRGALACMVNSEIGAVLAVMRRNVRWGVRYVADDDKLEHSLIHSLKELRKKIFSWQNKWHNVDPAVYLQPFLDVIQSDETGAPITGVALSSVYKILSLDILNLDTVNVGDAMHLIVDAVTSCRFEVTDPASEEVVLMKILQVLLACMKSTASVRLSNQHVCNIVNTCFRVVHQASSKGELLQRIARHTMHELVRCIFSHLPDIDSTEHALANGNSSCVNKEVGSPEKDHTFESEQLQNGDGVEFGGQSSAYASKAPMSMSASGTSNGGTNASNGVEPTKNDEKLLMEPYGVPSMVEIFHFLCSLLNAIEHIEFGPQSNPIAYDEDVPLFALGLINSAIELGGPYIGKHPQLLAIVQDELFRNLMQYALSMSPLILSTVCSIVLNLYHHLRTELKVQLEAFLSCVLLRLAQSKHGSSYQLQEVAMEALVDLCRQHTFMAEMYANFDCDITCSNMFEDLANLLSKSAFPVNGPLSAMHILALDGLISMVQGMAERLGNEPLTSEPLQDDEGYKEFWTKMCENYSDPNFWVPFVRKLKYIKRKLMVGADHFNRDPKKGLEFLQGMHLLPEKLDPQSVACLFRYTTGLDKNLVGDFLGNHDEFCVQVLHEFARTFDFQDMSLDTALRLFLGTFRLPGESQKIQRVLEAFAERYYEQSPHILINKDAALVLSYSLILLNTDQHNAQVKKKMTEEDFIRNNRRINGGMDLPRGFLSELYRSICENEIQMIPDQNAGFPVIASSQWINVIYKSRKSSPFIVCDSTELLTYDMFTILSGPTIAALSVIFDQVEQEDVLQTCIDSIFMESKFLRAESLLQLVEVLISAAGRLRKVTGSIEDEDTVVFCLELLIAITLNNRDRIMLIWKGVYEHISDIVQSTIMPCMLVEKAVFGLLKICQRLLPYKENLTDELLRSLQLVLKLDARVADAYCEHITQEVMHLVKANATHVRSHTGWRTIISLLSITARHPEASEVGFEALAFIMSDGAHLLPSNYVLCVDAARQFAESRVGEVDLSISALDMMAGSVVCLVTWSCETKIAVDKDAAVKVSQDIGEMWLRLVQGLRKVCLDQREEVRNHAILMLQRCLAGVDGIQLPNALWLQCFDLVIFTLLDDLLETVLGKSPKDYRNMEGTLVLAMKLMSKVFLHLLLDLWRLPSFCKLWLGILNRMERYMNIKFRGRRGEKMHELIPELLKDTLLVMKTTGLLTPSDTIGGDSFWQLTWLHVKNISPSLQSELFPAFELEQQQSKQIKAAGIPAPDGTDLVRSSETTA</sequence>
<evidence type="ECO:0000256" key="10">
    <source>
        <dbReference type="SAM" id="MobiDB-lite"/>
    </source>
</evidence>
<dbReference type="Pfam" id="PF23325">
    <property type="entry name" value="TPR_28"/>
    <property type="match status" value="1"/>
</dbReference>
<keyword evidence="6" id="KW-0931">ER-Golgi transport</keyword>
<accession>A0A922F460</accession>
<dbReference type="CDD" id="cd00171">
    <property type="entry name" value="Sec7"/>
    <property type="match status" value="1"/>
</dbReference>
<evidence type="ECO:0000256" key="8">
    <source>
        <dbReference type="ARBA" id="ARBA00023136"/>
    </source>
</evidence>
<evidence type="ECO:0000256" key="1">
    <source>
        <dbReference type="ARBA" id="ARBA00004514"/>
    </source>
</evidence>